<name>U9TZG7_RHIID</name>
<dbReference type="AlphaFoldDB" id="U9TZG7"/>
<accession>U9TZG7</accession>
<dbReference type="HOGENOM" id="CLU_3107553_0_0_1"/>
<sequence>MIILASSDPNLINKSSLDLSHQDEPNEYLTIQWSDFDDQRLIGFVLSKGVE</sequence>
<evidence type="ECO:0000313" key="1">
    <source>
        <dbReference type="EMBL" id="ESA11738.1"/>
    </source>
</evidence>
<organism evidence="1">
    <name type="scientific">Rhizophagus irregularis (strain DAOM 181602 / DAOM 197198 / MUCL 43194)</name>
    <name type="common">Arbuscular mycorrhizal fungus</name>
    <name type="synonym">Glomus intraradices</name>
    <dbReference type="NCBI Taxonomy" id="747089"/>
    <lineage>
        <taxon>Eukaryota</taxon>
        <taxon>Fungi</taxon>
        <taxon>Fungi incertae sedis</taxon>
        <taxon>Mucoromycota</taxon>
        <taxon>Glomeromycotina</taxon>
        <taxon>Glomeromycetes</taxon>
        <taxon>Glomerales</taxon>
        <taxon>Glomeraceae</taxon>
        <taxon>Rhizophagus</taxon>
    </lineage>
</organism>
<reference evidence="1" key="1">
    <citation type="submission" date="2013-07" db="EMBL/GenBank/DDBJ databases">
        <title>The genome of an arbuscular mycorrhizal fungus provides insights into the evolution of the oldest plant symbiosis.</title>
        <authorList>
            <consortium name="DOE Joint Genome Institute"/>
            <person name="Tisserant E."/>
            <person name="Malbreil M."/>
            <person name="Kuo A."/>
            <person name="Kohler A."/>
            <person name="Symeonidi A."/>
            <person name="Balestrini R."/>
            <person name="Charron P."/>
            <person name="Duensing N."/>
            <person name="Frei-dit-Frey N."/>
            <person name="Gianinazzi-Pearson V."/>
            <person name="Gilbert B."/>
            <person name="Handa Y."/>
            <person name="Hijri M."/>
            <person name="Kaul R."/>
            <person name="Kawaguchi M."/>
            <person name="Krajinski F."/>
            <person name="Lammers P."/>
            <person name="Lapierre D."/>
            <person name="Masclaux F.G."/>
            <person name="Murat C."/>
            <person name="Morin E."/>
            <person name="Ndikumana S."/>
            <person name="Pagni M."/>
            <person name="Petitpierre D."/>
            <person name="Requena N."/>
            <person name="Rosikiewicz P."/>
            <person name="Riley R."/>
            <person name="Saito K."/>
            <person name="San Clemente H."/>
            <person name="Shapiro H."/>
            <person name="van Tuinen D."/>
            <person name="Becard G."/>
            <person name="Bonfante P."/>
            <person name="Paszkowski U."/>
            <person name="Shachar-Hill Y."/>
            <person name="Young J.P."/>
            <person name="Sanders I.R."/>
            <person name="Henrissat B."/>
            <person name="Rensing S.A."/>
            <person name="Grigoriev I.V."/>
            <person name="Corradi N."/>
            <person name="Roux C."/>
            <person name="Martin F."/>
        </authorList>
    </citation>
    <scope>NUCLEOTIDE SEQUENCE</scope>
    <source>
        <strain evidence="1">DAOM 197198</strain>
    </source>
</reference>
<dbReference type="EMBL" id="KI285681">
    <property type="protein sequence ID" value="ESA11738.1"/>
    <property type="molecule type" value="Genomic_DNA"/>
</dbReference>
<proteinExistence type="predicted"/>
<protein>
    <submittedName>
        <fullName evidence="1">Uncharacterized protein</fullName>
    </submittedName>
</protein>
<gene>
    <name evidence="1" type="ORF">GLOINDRAFT_27946</name>
</gene>